<dbReference type="GeneID" id="36375108"/>
<reference evidence="4" key="3">
    <citation type="submission" date="2020-12" db="UniProtKB">
        <authorList>
            <consortium name="WormBaseParasite"/>
        </authorList>
    </citation>
    <scope>IDENTIFICATION</scope>
</reference>
<keyword evidence="1" id="KW-1133">Transmembrane helix</keyword>
<accession>A0A090MV93</accession>
<reference evidence="3" key="2">
    <citation type="submission" date="2014-09" db="EMBL/GenBank/DDBJ databases">
        <authorList>
            <person name="Martin A.A."/>
        </authorList>
    </citation>
    <scope>NUCLEOTIDE SEQUENCE</scope>
    <source>
        <strain evidence="3">ED321</strain>
    </source>
</reference>
<dbReference type="RefSeq" id="XP_024501945.1">
    <property type="nucleotide sequence ID" value="XM_024647914.1"/>
</dbReference>
<evidence type="ECO:0000313" key="2">
    <source>
        <dbReference type="EMBL" id="CEF62743.1"/>
    </source>
</evidence>
<gene>
    <name evidence="2 4 5" type="ORF">SRAE_1000101300</name>
</gene>
<sequence length="149" mass="16652">MCSKCFKFPFLTILSGVVALFAGIVYGTTMALAIDGFEKQINAFLSVGTSNIRLLVLVSTVFLITVLIIFLMSSIISTIKMSHFDKNHSGVVKFFSSTFISGPLIYLMFLFNIHYNNILLLWIMIVEKITKKKVDLTFCSGKKEILCSS</sequence>
<organism evidence="2">
    <name type="scientific">Strongyloides ratti</name>
    <name type="common">Parasitic roundworm</name>
    <dbReference type="NCBI Taxonomy" id="34506"/>
    <lineage>
        <taxon>Eukaryota</taxon>
        <taxon>Metazoa</taxon>
        <taxon>Ecdysozoa</taxon>
        <taxon>Nematoda</taxon>
        <taxon>Chromadorea</taxon>
        <taxon>Rhabditida</taxon>
        <taxon>Tylenchina</taxon>
        <taxon>Panagrolaimomorpha</taxon>
        <taxon>Strongyloidoidea</taxon>
        <taxon>Strongyloididae</taxon>
        <taxon>Strongyloides</taxon>
    </lineage>
</organism>
<keyword evidence="1" id="KW-0812">Transmembrane</keyword>
<keyword evidence="1" id="KW-0472">Membrane</keyword>
<feature type="transmembrane region" description="Helical" evidence="1">
    <location>
        <begin position="12"/>
        <end position="34"/>
    </location>
</feature>
<feature type="transmembrane region" description="Helical" evidence="1">
    <location>
        <begin position="54"/>
        <end position="79"/>
    </location>
</feature>
<dbReference type="EMBL" id="LN609528">
    <property type="protein sequence ID" value="CEF62743.1"/>
    <property type="molecule type" value="Genomic_DNA"/>
</dbReference>
<evidence type="ECO:0000313" key="4">
    <source>
        <dbReference type="WBParaSite" id="SRAE_1000101300.1"/>
    </source>
</evidence>
<protein>
    <submittedName>
        <fullName evidence="2 4">Uncharacterized protein</fullName>
    </submittedName>
</protein>
<feature type="transmembrane region" description="Helical" evidence="1">
    <location>
        <begin position="99"/>
        <end position="123"/>
    </location>
</feature>
<evidence type="ECO:0000313" key="5">
    <source>
        <dbReference type="WormBase" id="SRAE_1000101300"/>
    </source>
</evidence>
<dbReference type="WormBase" id="SRAE_1000101300">
    <property type="protein sequence ID" value="SRP05204"/>
    <property type="gene ID" value="WBGene00257613"/>
</dbReference>
<dbReference type="CTD" id="36375108"/>
<evidence type="ECO:0000256" key="1">
    <source>
        <dbReference type="SAM" id="Phobius"/>
    </source>
</evidence>
<reference evidence="2" key="1">
    <citation type="submission" date="2014-09" db="EMBL/GenBank/DDBJ databases">
        <authorList>
            <person name="Aslett A.Martin."/>
        </authorList>
    </citation>
    <scope>NUCLEOTIDE SEQUENCE</scope>
    <source>
        <strain evidence="2">ED321 Heterogonic</strain>
    </source>
</reference>
<proteinExistence type="predicted"/>
<dbReference type="AlphaFoldDB" id="A0A090MV93"/>
<keyword evidence="3" id="KW-1185">Reference proteome</keyword>
<evidence type="ECO:0000313" key="3">
    <source>
        <dbReference type="Proteomes" id="UP000035682"/>
    </source>
</evidence>
<name>A0A090MV93_STRRB</name>
<dbReference type="WBParaSite" id="SRAE_1000101300.1">
    <property type="protein sequence ID" value="SRAE_1000101300.1"/>
    <property type="gene ID" value="WBGene00257613"/>
</dbReference>
<dbReference type="OrthoDB" id="9993736at2759"/>
<dbReference type="Proteomes" id="UP000035682">
    <property type="component" value="Unplaced"/>
</dbReference>